<comment type="similarity">
    <text evidence="1">Belongs to the AHA1 family.</text>
</comment>
<dbReference type="Gene3D" id="3.30.530.20">
    <property type="match status" value="1"/>
</dbReference>
<dbReference type="InterPro" id="IPR023393">
    <property type="entry name" value="START-like_dom_sf"/>
</dbReference>
<protein>
    <submittedName>
        <fullName evidence="3">Polyketide cyclase</fullName>
    </submittedName>
</protein>
<feature type="domain" description="Activator of Hsp90 ATPase homologue 1/2-like C-terminal" evidence="2">
    <location>
        <begin position="20"/>
        <end position="132"/>
    </location>
</feature>
<dbReference type="Pfam" id="PF08327">
    <property type="entry name" value="AHSA1"/>
    <property type="match status" value="1"/>
</dbReference>
<evidence type="ECO:0000256" key="1">
    <source>
        <dbReference type="ARBA" id="ARBA00006817"/>
    </source>
</evidence>
<accession>A0ABX0NU44</accession>
<keyword evidence="4" id="KW-1185">Reference proteome</keyword>
<comment type="caution">
    <text evidence="3">The sequence shown here is derived from an EMBL/GenBank/DDBJ whole genome shotgun (WGS) entry which is preliminary data.</text>
</comment>
<dbReference type="InterPro" id="IPR013538">
    <property type="entry name" value="ASHA1/2-like_C"/>
</dbReference>
<evidence type="ECO:0000259" key="2">
    <source>
        <dbReference type="Pfam" id="PF08327"/>
    </source>
</evidence>
<dbReference type="Proteomes" id="UP000609726">
    <property type="component" value="Unassembled WGS sequence"/>
</dbReference>
<gene>
    <name evidence="3" type="ORF">F2P45_15735</name>
</gene>
<name>A0ABX0NU44_9BURK</name>
<dbReference type="SUPFAM" id="SSF55961">
    <property type="entry name" value="Bet v1-like"/>
    <property type="match status" value="1"/>
</dbReference>
<evidence type="ECO:0000313" key="4">
    <source>
        <dbReference type="Proteomes" id="UP000609726"/>
    </source>
</evidence>
<proteinExistence type="inferred from homology"/>
<organism evidence="3 4">
    <name type="scientific">Massilia mucilaginosa</name>
    <dbReference type="NCBI Taxonomy" id="2609282"/>
    <lineage>
        <taxon>Bacteria</taxon>
        <taxon>Pseudomonadati</taxon>
        <taxon>Pseudomonadota</taxon>
        <taxon>Betaproteobacteria</taxon>
        <taxon>Burkholderiales</taxon>
        <taxon>Oxalobacteraceae</taxon>
        <taxon>Telluria group</taxon>
        <taxon>Massilia</taxon>
    </lineage>
</organism>
<dbReference type="CDD" id="cd07814">
    <property type="entry name" value="SRPBCC_CalC_Aha1-like"/>
    <property type="match status" value="1"/>
</dbReference>
<dbReference type="EMBL" id="WHJH01000017">
    <property type="protein sequence ID" value="NHZ90459.1"/>
    <property type="molecule type" value="Genomic_DNA"/>
</dbReference>
<sequence length="136" mass="15223">MNDASLDTRTVVVERDFAHAPAKIWRALTQPHLIDAWLMKSDFALTPDHRFTFSADWGAVACQVLVIEAESSLSYTWSAMGLDSVVTWTLSPVGTGTRLRMEQTGFRAEQEQAYRGAQYGWPRLMAALDQVLSSQD</sequence>
<reference evidence="3 4" key="1">
    <citation type="submission" date="2019-10" db="EMBL/GenBank/DDBJ databases">
        <title>Taxonomy of Antarctic Massilia spp.: description of Massilia rubra sp. nov., Massilia aquatica sp. nov., Massilia mucilaginosa sp. nov., Massilia frigida sp. nov. isolated from streams, lakes and regoliths.</title>
        <authorList>
            <person name="Holochova P."/>
            <person name="Sedlacek I."/>
            <person name="Kralova S."/>
            <person name="Maslanova I."/>
            <person name="Busse H.-J."/>
            <person name="Stankova E."/>
            <person name="Vrbovska V."/>
            <person name="Kovarovic V."/>
            <person name="Bartak M."/>
            <person name="Svec P."/>
            <person name="Pantucek R."/>
        </authorList>
    </citation>
    <scope>NUCLEOTIDE SEQUENCE [LARGE SCALE GENOMIC DNA]</scope>
    <source>
        <strain evidence="3 4">CCM 8733</strain>
    </source>
</reference>
<dbReference type="RefSeq" id="WP_166876799.1">
    <property type="nucleotide sequence ID" value="NZ_WHJH01000017.1"/>
</dbReference>
<evidence type="ECO:0000313" key="3">
    <source>
        <dbReference type="EMBL" id="NHZ90459.1"/>
    </source>
</evidence>